<dbReference type="PATRIC" id="fig|698759.3.peg.4585"/>
<feature type="region of interest" description="Disordered" evidence="1">
    <location>
        <begin position="143"/>
        <end position="167"/>
    </location>
</feature>
<feature type="compositionally biased region" description="Low complexity" evidence="1">
    <location>
        <begin position="149"/>
        <end position="159"/>
    </location>
</feature>
<sequence length="167" mass="17625">MTSQPGKHSPMPRRAVIGTALGGAAAAAQPGTSHAAPPLPAARSAEADPVIGRDRRPWQLRDTMTGDRAWEGFLRGQDLLRTKLPTRWYEGPFLGDGLLGSMVYQEPGANKIRFTVQHGRVQDHRPEFGWGCPHALQAVGEAGAPVGCRSGTSPSTRSAPSPPSTGG</sequence>
<dbReference type="PROSITE" id="PS51318">
    <property type="entry name" value="TAT"/>
    <property type="match status" value="1"/>
</dbReference>
<dbReference type="InterPro" id="IPR006311">
    <property type="entry name" value="TAT_signal"/>
</dbReference>
<organism evidence="2 3">
    <name type="scientific">Streptomyces ipomoeae 91-03</name>
    <dbReference type="NCBI Taxonomy" id="698759"/>
    <lineage>
        <taxon>Bacteria</taxon>
        <taxon>Bacillati</taxon>
        <taxon>Actinomycetota</taxon>
        <taxon>Actinomycetes</taxon>
        <taxon>Kitasatosporales</taxon>
        <taxon>Streptomycetaceae</taxon>
        <taxon>Streptomyces</taxon>
    </lineage>
</organism>
<reference evidence="2 3" key="1">
    <citation type="submission" date="2012-11" db="EMBL/GenBank/DDBJ databases">
        <authorList>
            <person name="Huguet-Tapia J.C."/>
            <person name="Durkin A.S."/>
            <person name="Pettis G.S."/>
            <person name="Badger J.H."/>
        </authorList>
    </citation>
    <scope>NUCLEOTIDE SEQUENCE [LARGE SCALE GENOMIC DNA]</scope>
    <source>
        <strain evidence="2 3">91-03</strain>
    </source>
</reference>
<proteinExistence type="predicted"/>
<evidence type="ECO:0000313" key="2">
    <source>
        <dbReference type="EMBL" id="EKX64778.1"/>
    </source>
</evidence>
<accession>L1KWR8</accession>
<dbReference type="Proteomes" id="UP000010411">
    <property type="component" value="Unassembled WGS sequence"/>
</dbReference>
<gene>
    <name evidence="2" type="ORF">STRIP9103_08807</name>
</gene>
<name>L1KWR8_9ACTN</name>
<feature type="compositionally biased region" description="Low complexity" evidence="1">
    <location>
        <begin position="15"/>
        <end position="36"/>
    </location>
</feature>
<protein>
    <submittedName>
        <fullName evidence="2">Tat pathway signal sequence domain protein</fullName>
    </submittedName>
</protein>
<feature type="region of interest" description="Disordered" evidence="1">
    <location>
        <begin position="1"/>
        <end position="55"/>
    </location>
</feature>
<evidence type="ECO:0000256" key="1">
    <source>
        <dbReference type="SAM" id="MobiDB-lite"/>
    </source>
</evidence>
<dbReference type="AlphaFoldDB" id="L1KWR8"/>
<dbReference type="EMBL" id="AEJC01000347">
    <property type="protein sequence ID" value="EKX64778.1"/>
    <property type="molecule type" value="Genomic_DNA"/>
</dbReference>
<comment type="caution">
    <text evidence="2">The sequence shown here is derived from an EMBL/GenBank/DDBJ whole genome shotgun (WGS) entry which is preliminary data.</text>
</comment>
<evidence type="ECO:0000313" key="3">
    <source>
        <dbReference type="Proteomes" id="UP000010411"/>
    </source>
</evidence>
<keyword evidence="3" id="KW-1185">Reference proteome</keyword>